<feature type="region of interest" description="Disordered" evidence="1">
    <location>
        <begin position="37"/>
        <end position="58"/>
    </location>
</feature>
<gene>
    <name evidence="2" type="ordered locus">Fisuc_2196</name>
    <name evidence="3" type="ordered locus">FSU_2736</name>
</gene>
<sequence length="164" mass="19579">MTDTIHQWRTLRNELDDMLKARGKKYAEVVQDYYKENPKDASEKKSSSKKFSAKKSDEGFSYENCVEKKYWKKRPTSDKPSESELLKDRPEPNRVEPAIAFFEKLKIFLMAKNCPKAEQWLAEKFDDDFMVRFRKEVIEPIKKEKENQLFSEKRDKDGKGEFDF</sequence>
<dbReference type="KEGG" id="fsc:FSU_2736"/>
<organism evidence="3 4">
    <name type="scientific">Fibrobacter succinogenes (strain ATCC 19169 / S85)</name>
    <dbReference type="NCBI Taxonomy" id="59374"/>
    <lineage>
        <taxon>Bacteria</taxon>
        <taxon>Pseudomonadati</taxon>
        <taxon>Fibrobacterota</taxon>
        <taxon>Fibrobacteria</taxon>
        <taxon>Fibrobacterales</taxon>
        <taxon>Fibrobacteraceae</taxon>
        <taxon>Fibrobacter</taxon>
    </lineage>
</organism>
<dbReference type="KEGG" id="fsu:Fisuc_2196"/>
<reference evidence="3" key="3">
    <citation type="submission" date="2010-08" db="EMBL/GenBank/DDBJ databases">
        <authorList>
            <person name="Durkin A.S."/>
            <person name="Nelson K.E."/>
            <person name="Morrison M."/>
            <person name="Forsberg C.W."/>
            <person name="Wilson D.B."/>
            <person name="Russell J.B."/>
            <person name="Cann I.K.O."/>
            <person name="Mackie R.I."/>
            <person name="White B.A."/>
        </authorList>
    </citation>
    <scope>NUCLEOTIDE SEQUENCE</scope>
    <source>
        <strain evidence="3">S85</strain>
    </source>
</reference>
<dbReference type="Proteomes" id="UP000000517">
    <property type="component" value="Chromosome"/>
</dbReference>
<evidence type="ECO:0000313" key="4">
    <source>
        <dbReference type="Proteomes" id="UP000000517"/>
    </source>
</evidence>
<evidence type="ECO:0000256" key="1">
    <source>
        <dbReference type="SAM" id="MobiDB-lite"/>
    </source>
</evidence>
<reference evidence="2 5" key="1">
    <citation type="submission" date="2009-10" db="EMBL/GenBank/DDBJ databases">
        <title>Complete sequence of Fibrobacter succinogenes subsp. succinogenes S85.</title>
        <authorList>
            <consortium name="US DOE Joint Genome Institute"/>
            <person name="Lucas S."/>
            <person name="Copeland A."/>
            <person name="Lapidus A."/>
            <person name="Glavina del Rio T."/>
            <person name="Tice H."/>
            <person name="Bruce D."/>
            <person name="Goodwin L."/>
            <person name="Pitluck S."/>
            <person name="Chertkov O."/>
            <person name="Detter J.C."/>
            <person name="Han C."/>
            <person name="Tapia R."/>
            <person name="Larimer F."/>
            <person name="Land M."/>
            <person name="Hauser L."/>
            <person name="Kyrpides N."/>
            <person name="Mikhailova N."/>
            <person name="Weimer P.J."/>
            <person name="Stevenson D.M."/>
            <person name="Boyum J."/>
            <person name="Brumm P.I."/>
            <person name="Mead D."/>
        </authorList>
    </citation>
    <scope>NUCLEOTIDE SEQUENCE [LARGE SCALE GENOMIC DNA]</scope>
    <source>
        <strain evidence="5">ATCC 19169 / S85</strain>
        <strain evidence="2">S85</strain>
    </source>
</reference>
<evidence type="ECO:0000313" key="3">
    <source>
        <dbReference type="EMBL" id="ADL25731.1"/>
    </source>
</evidence>
<feature type="compositionally biased region" description="Basic and acidic residues" evidence="1">
    <location>
        <begin position="37"/>
        <end position="46"/>
    </location>
</feature>
<dbReference type="OrthoDB" id="9811795at2"/>
<dbReference type="RefSeq" id="WP_014546842.1">
    <property type="nucleotide sequence ID" value="NC_013410.1"/>
</dbReference>
<protein>
    <submittedName>
        <fullName evidence="3">Uncharacterized protein</fullName>
    </submittedName>
</protein>
<reference evidence="4" key="2">
    <citation type="submission" date="2010-08" db="EMBL/GenBank/DDBJ databases">
        <title>Complete sequence of Fibrobacter succinogenes subsp. succinogenes S85.</title>
        <authorList>
            <person name="Durkin A.S."/>
            <person name="Nelson K.E."/>
            <person name="Morrison M."/>
            <person name="Forsberg C.W."/>
            <person name="Wilson D.B."/>
            <person name="Russell J.B."/>
            <person name="Cann I.K.O."/>
            <person name="Mackie R.I."/>
            <person name="White B.A."/>
        </authorList>
    </citation>
    <scope>NUCLEOTIDE SEQUENCE [LARGE SCALE GENOMIC DNA]</scope>
    <source>
        <strain evidence="4">ATCC 19169 / S85</strain>
    </source>
</reference>
<dbReference type="Proteomes" id="UP000001497">
    <property type="component" value="Chromosome"/>
</dbReference>
<dbReference type="HOGENOM" id="CLU_1616552_0_0_0"/>
<evidence type="ECO:0000313" key="2">
    <source>
        <dbReference type="EMBL" id="ACX75782.1"/>
    </source>
</evidence>
<dbReference type="AlphaFoldDB" id="C9RK49"/>
<accession>C9RK49</accession>
<proteinExistence type="predicted"/>
<evidence type="ECO:0000313" key="5">
    <source>
        <dbReference type="Proteomes" id="UP000001497"/>
    </source>
</evidence>
<name>C9RK49_FIBSS</name>
<dbReference type="EMBL" id="CP002158">
    <property type="protein sequence ID" value="ADL25731.1"/>
    <property type="molecule type" value="Genomic_DNA"/>
</dbReference>
<keyword evidence="5" id="KW-1185">Reference proteome</keyword>
<dbReference type="EMBL" id="CP001792">
    <property type="protein sequence ID" value="ACX75782.1"/>
    <property type="molecule type" value="Genomic_DNA"/>
</dbReference>